<dbReference type="Pfam" id="PF07687">
    <property type="entry name" value="M20_dimer"/>
    <property type="match status" value="1"/>
</dbReference>
<feature type="binding site" evidence="7">
    <location>
        <position position="548"/>
    </location>
    <ligand>
        <name>Zn(2+)</name>
        <dbReference type="ChEBI" id="CHEBI:29105"/>
        <label>1</label>
    </ligand>
</feature>
<keyword evidence="10" id="KW-1185">Reference proteome</keyword>
<evidence type="ECO:0000256" key="1">
    <source>
        <dbReference type="ARBA" id="ARBA00006247"/>
    </source>
</evidence>
<feature type="active site" description="Proton acceptor" evidence="6">
    <location>
        <position position="238"/>
    </location>
</feature>
<evidence type="ECO:0000259" key="8">
    <source>
        <dbReference type="Pfam" id="PF07687"/>
    </source>
</evidence>
<dbReference type="SUPFAM" id="SSF55031">
    <property type="entry name" value="Bacterial exopeptidase dimerisation domain"/>
    <property type="match status" value="1"/>
</dbReference>
<dbReference type="GO" id="GO:0016810">
    <property type="term" value="F:hydrolase activity, acting on carbon-nitrogen (but not peptide) bonds"/>
    <property type="evidence" value="ECO:0007669"/>
    <property type="project" value="UniProtKB-ARBA"/>
</dbReference>
<protein>
    <recommendedName>
        <fullName evidence="8">Peptidase M20 dimerisation domain-containing protein</fullName>
    </recommendedName>
</protein>
<dbReference type="InterPro" id="IPR036264">
    <property type="entry name" value="Bact_exopeptidase_dim_dom"/>
</dbReference>
<dbReference type="Gene3D" id="3.30.70.360">
    <property type="match status" value="1"/>
</dbReference>
<gene>
    <name evidence="9" type="ORF">B0A48_16767</name>
</gene>
<dbReference type="FunFam" id="3.40.630.10:FF:000027">
    <property type="entry name" value="N-fatty-acyl-amino acid synthase/hydrolase PM20D1"/>
    <property type="match status" value="1"/>
</dbReference>
<sequence length="579" mass="62808">MEKTLPTQELPQPPTAPRRSKRTFAPVLLFLAATAYYFSPSGLLPNVKHSGHHGKHHAVPQCAQPAPLVPASTPKLLAAYDSLSSEAFRKASILRLSGAVQVRTESFDDLGPIGEDKRWEAMYPFANYLAATFPLLHSHLKLEKVNTHGLIYTWAGSNSSLSPTILMAHQDVVPVPDATVSAWTHPPFAGFYDGKYIWGRGASDCKNQLIAIMETVETLIAADFTPKRTLVLPFGFDEEISGREGAGSIAPFLHERYGDNGIAAIVDEGATFEKAWGATFAKPGVGEKGYTDVSVIVRMPGGHSSIPSDHTSIGVAAEIIQAVEAEQYPTFLADNNPYLGQLYCGTEHAPNFPKKLSQLLATHVSAPVCPAMQTKHKDALALEAAKAGPGTKYLMQTSQAVDVITGGVKTNALPERTEITINHRINVGSTPQEAWFKISKIAEKIAKKHNLTLQAFTPAKEIPNSITLRASKTTLPVAPISPTLTNITSPYSILAATTRALYGEDTIVAPGIMTGNTDTRYYWALTKHIFRFGPGYDAKLDNGLGNIHTVDEKVSVTNHVNAVKWFWLFVGNMDAAEFE</sequence>
<dbReference type="AlphaFoldDB" id="A0A1V8SDK0"/>
<dbReference type="GO" id="GO:0043605">
    <property type="term" value="P:amide catabolic process"/>
    <property type="evidence" value="ECO:0007669"/>
    <property type="project" value="UniProtKB-ARBA"/>
</dbReference>
<evidence type="ECO:0000256" key="4">
    <source>
        <dbReference type="ARBA" id="ARBA00022801"/>
    </source>
</evidence>
<dbReference type="PIRSF" id="PIRSF037217">
    <property type="entry name" value="Carboxypeptidase_S"/>
    <property type="match status" value="1"/>
</dbReference>
<dbReference type="EMBL" id="NAJO01000056">
    <property type="protein sequence ID" value="OQN97225.1"/>
    <property type="molecule type" value="Genomic_DNA"/>
</dbReference>
<dbReference type="GO" id="GO:0004181">
    <property type="term" value="F:metallocarboxypeptidase activity"/>
    <property type="evidence" value="ECO:0007669"/>
    <property type="project" value="InterPro"/>
</dbReference>
<dbReference type="GO" id="GO:0006520">
    <property type="term" value="P:amino acid metabolic process"/>
    <property type="evidence" value="ECO:0007669"/>
    <property type="project" value="UniProtKB-ARBA"/>
</dbReference>
<evidence type="ECO:0000256" key="7">
    <source>
        <dbReference type="PIRSR" id="PIRSR037217-2"/>
    </source>
</evidence>
<dbReference type="SUPFAM" id="SSF53187">
    <property type="entry name" value="Zn-dependent exopeptidases"/>
    <property type="match status" value="1"/>
</dbReference>
<feature type="binding site" evidence="7">
    <location>
        <position position="239"/>
    </location>
    <ligand>
        <name>Zn(2+)</name>
        <dbReference type="ChEBI" id="CHEBI:29105"/>
        <label>1</label>
    </ligand>
</feature>
<dbReference type="Gene3D" id="1.10.150.900">
    <property type="match status" value="1"/>
</dbReference>
<dbReference type="Pfam" id="PF01546">
    <property type="entry name" value="Peptidase_M20"/>
    <property type="match status" value="1"/>
</dbReference>
<dbReference type="GO" id="GO:0051603">
    <property type="term" value="P:proteolysis involved in protein catabolic process"/>
    <property type="evidence" value="ECO:0007669"/>
    <property type="project" value="TreeGrafter"/>
</dbReference>
<dbReference type="GO" id="GO:0006629">
    <property type="term" value="P:lipid metabolic process"/>
    <property type="evidence" value="ECO:0007669"/>
    <property type="project" value="UniProtKB-ARBA"/>
</dbReference>
<dbReference type="OrthoDB" id="3064516at2759"/>
<comment type="similarity">
    <text evidence="1">Belongs to the peptidase M20A family.</text>
</comment>
<dbReference type="CDD" id="cd05674">
    <property type="entry name" value="M20_yscS"/>
    <property type="match status" value="1"/>
</dbReference>
<feature type="domain" description="Peptidase M20 dimerisation" evidence="8">
    <location>
        <begin position="285"/>
        <end position="449"/>
    </location>
</feature>
<name>A0A1V8SDK0_9PEZI</name>
<dbReference type="GO" id="GO:0046872">
    <property type="term" value="F:metal ion binding"/>
    <property type="evidence" value="ECO:0007669"/>
    <property type="project" value="UniProtKB-KW"/>
</dbReference>
<dbReference type="GO" id="GO:1990845">
    <property type="term" value="P:adaptive thermogenesis"/>
    <property type="evidence" value="ECO:0007669"/>
    <property type="project" value="UniProtKB-ARBA"/>
</dbReference>
<feature type="binding site" evidence="7">
    <location>
        <position position="169"/>
    </location>
    <ligand>
        <name>Zn(2+)</name>
        <dbReference type="ChEBI" id="CHEBI:29105"/>
        <label>2</label>
    </ligand>
</feature>
<dbReference type="FunFam" id="1.10.150.900:FF:000003">
    <property type="entry name" value="N-fatty-acyl-amino acid synthase/hydrolase PM20D1"/>
    <property type="match status" value="1"/>
</dbReference>
<evidence type="ECO:0000313" key="10">
    <source>
        <dbReference type="Proteomes" id="UP000192596"/>
    </source>
</evidence>
<evidence type="ECO:0000256" key="5">
    <source>
        <dbReference type="ARBA" id="ARBA00022833"/>
    </source>
</evidence>
<dbReference type="PANTHER" id="PTHR45962">
    <property type="entry name" value="N-FATTY-ACYL-AMINO ACID SYNTHASE/HYDROLASE PM20D1"/>
    <property type="match status" value="1"/>
</dbReference>
<dbReference type="STRING" id="1507870.A0A1V8SDK0"/>
<feature type="active site" evidence="6">
    <location>
        <position position="171"/>
    </location>
</feature>
<dbReference type="InterPro" id="IPR017141">
    <property type="entry name" value="Pept_M20_carboxypep"/>
</dbReference>
<dbReference type="InParanoid" id="A0A1V8SDK0"/>
<accession>A0A1V8SDK0</accession>
<evidence type="ECO:0000256" key="2">
    <source>
        <dbReference type="ARBA" id="ARBA00022670"/>
    </source>
</evidence>
<organism evidence="9 10">
    <name type="scientific">Cryoendolithus antarcticus</name>
    <dbReference type="NCBI Taxonomy" id="1507870"/>
    <lineage>
        <taxon>Eukaryota</taxon>
        <taxon>Fungi</taxon>
        <taxon>Dikarya</taxon>
        <taxon>Ascomycota</taxon>
        <taxon>Pezizomycotina</taxon>
        <taxon>Dothideomycetes</taxon>
        <taxon>Dothideomycetidae</taxon>
        <taxon>Cladosporiales</taxon>
        <taxon>Cladosporiaceae</taxon>
        <taxon>Cryoendolithus</taxon>
    </lineage>
</organism>
<feature type="binding site" evidence="7">
    <location>
        <position position="267"/>
    </location>
    <ligand>
        <name>Zn(2+)</name>
        <dbReference type="ChEBI" id="CHEBI:29105"/>
        <label>2</label>
    </ligand>
</feature>
<keyword evidence="2" id="KW-0645">Protease</keyword>
<dbReference type="InterPro" id="IPR011650">
    <property type="entry name" value="Peptidase_M20_dimer"/>
</dbReference>
<dbReference type="GO" id="GO:0005576">
    <property type="term" value="C:extracellular region"/>
    <property type="evidence" value="ECO:0007669"/>
    <property type="project" value="UniProtKB-ARBA"/>
</dbReference>
<proteinExistence type="inferred from homology"/>
<dbReference type="GO" id="GO:0000328">
    <property type="term" value="C:fungal-type vacuole lumen"/>
    <property type="evidence" value="ECO:0007669"/>
    <property type="project" value="TreeGrafter"/>
</dbReference>
<evidence type="ECO:0000256" key="3">
    <source>
        <dbReference type="ARBA" id="ARBA00022723"/>
    </source>
</evidence>
<evidence type="ECO:0000313" key="9">
    <source>
        <dbReference type="EMBL" id="OQN97225.1"/>
    </source>
</evidence>
<keyword evidence="4" id="KW-0378">Hydrolase</keyword>
<keyword evidence="3 7" id="KW-0479">Metal-binding</keyword>
<evidence type="ECO:0000256" key="6">
    <source>
        <dbReference type="PIRSR" id="PIRSR037217-1"/>
    </source>
</evidence>
<dbReference type="InterPro" id="IPR047177">
    <property type="entry name" value="Pept_M20A"/>
</dbReference>
<dbReference type="PANTHER" id="PTHR45962:SF1">
    <property type="entry name" value="N-FATTY-ACYL-AMINO ACID SYNTHASE_HYDROLASE PM20D1"/>
    <property type="match status" value="1"/>
</dbReference>
<dbReference type="Proteomes" id="UP000192596">
    <property type="component" value="Unassembled WGS sequence"/>
</dbReference>
<dbReference type="GO" id="GO:0043604">
    <property type="term" value="P:amide biosynthetic process"/>
    <property type="evidence" value="ECO:0007669"/>
    <property type="project" value="UniProtKB-ARBA"/>
</dbReference>
<keyword evidence="5 7" id="KW-0862">Zinc</keyword>
<feature type="binding site" evidence="7">
    <location>
        <position position="204"/>
    </location>
    <ligand>
        <name>Zn(2+)</name>
        <dbReference type="ChEBI" id="CHEBI:29105"/>
        <label>2</label>
    </ligand>
</feature>
<comment type="caution">
    <text evidence="9">The sequence shown here is derived from an EMBL/GenBank/DDBJ whole genome shotgun (WGS) entry which is preliminary data.</text>
</comment>
<dbReference type="Gene3D" id="3.40.630.10">
    <property type="entry name" value="Zn peptidases"/>
    <property type="match status" value="1"/>
</dbReference>
<dbReference type="FunCoup" id="A0A1V8SDK0">
    <property type="interactions" value="51"/>
</dbReference>
<dbReference type="InterPro" id="IPR002933">
    <property type="entry name" value="Peptidase_M20"/>
</dbReference>
<feature type="binding site" evidence="7">
    <location>
        <position position="204"/>
    </location>
    <ligand>
        <name>Zn(2+)</name>
        <dbReference type="ChEBI" id="CHEBI:29105"/>
        <label>1</label>
    </ligand>
</feature>
<reference evidence="10" key="1">
    <citation type="submission" date="2017-03" db="EMBL/GenBank/DDBJ databases">
        <title>Genomes of endolithic fungi from Antarctica.</title>
        <authorList>
            <person name="Coleine C."/>
            <person name="Masonjones S."/>
            <person name="Stajich J.E."/>
        </authorList>
    </citation>
    <scope>NUCLEOTIDE SEQUENCE [LARGE SCALE GENOMIC DNA]</scope>
    <source>
        <strain evidence="10">CCFEE 5527</strain>
    </source>
</reference>